<dbReference type="InterPro" id="IPR047967">
    <property type="entry name" value="PolX_PHP"/>
</dbReference>
<dbReference type="InterPro" id="IPR004013">
    <property type="entry name" value="PHP_dom"/>
</dbReference>
<evidence type="ECO:0000313" key="2">
    <source>
        <dbReference type="EMBL" id="GLW71875.1"/>
    </source>
</evidence>
<dbReference type="GO" id="GO:0008270">
    <property type="term" value="F:zinc ion binding"/>
    <property type="evidence" value="ECO:0007669"/>
    <property type="project" value="TreeGrafter"/>
</dbReference>
<dbReference type="GO" id="GO:0042578">
    <property type="term" value="F:phosphoric ester hydrolase activity"/>
    <property type="evidence" value="ECO:0007669"/>
    <property type="project" value="TreeGrafter"/>
</dbReference>
<gene>
    <name evidence="2" type="ORF">Kpho02_41740</name>
</gene>
<dbReference type="InterPro" id="IPR017078">
    <property type="entry name" value="UCP036978_PHPhdr"/>
</dbReference>
<dbReference type="PANTHER" id="PTHR36928:SF1">
    <property type="entry name" value="PHOSPHATASE YCDX-RELATED"/>
    <property type="match status" value="1"/>
</dbReference>
<reference evidence="2" key="1">
    <citation type="submission" date="2023-02" db="EMBL/GenBank/DDBJ databases">
        <title>Kitasatospora phosalacinea NBRC 14627.</title>
        <authorList>
            <person name="Ichikawa N."/>
            <person name="Sato H."/>
            <person name="Tonouchi N."/>
        </authorList>
    </citation>
    <scope>NUCLEOTIDE SEQUENCE</scope>
    <source>
        <strain evidence="2">NBRC 14627</strain>
    </source>
</reference>
<dbReference type="Pfam" id="PF14716">
    <property type="entry name" value="HHH_8"/>
    <property type="match status" value="1"/>
</dbReference>
<dbReference type="InterPro" id="IPR050243">
    <property type="entry name" value="PHP_phosphatase"/>
</dbReference>
<dbReference type="SUPFAM" id="SSF89550">
    <property type="entry name" value="PHP domain-like"/>
    <property type="match status" value="1"/>
</dbReference>
<feature type="domain" description="Polymerase/histidinol phosphatase N-terminal" evidence="1">
    <location>
        <begin position="99"/>
        <end position="178"/>
    </location>
</feature>
<dbReference type="Pfam" id="PF02811">
    <property type="entry name" value="PHP"/>
    <property type="match status" value="1"/>
</dbReference>
<dbReference type="FunFam" id="3.20.20.140:FF:000047">
    <property type="entry name" value="PHP domain-containing protein"/>
    <property type="match status" value="1"/>
</dbReference>
<comment type="caution">
    <text evidence="2">The sequence shown here is derived from an EMBL/GenBank/DDBJ whole genome shotgun (WGS) entry which is preliminary data.</text>
</comment>
<dbReference type="NCBIfam" id="NF005928">
    <property type="entry name" value="PRK07945.1"/>
    <property type="match status" value="1"/>
</dbReference>
<dbReference type="PIRSF" id="PIRSF036978">
    <property type="entry name" value="UCP036978_PHPhdr"/>
    <property type="match status" value="1"/>
</dbReference>
<organism evidence="2 3">
    <name type="scientific">Kitasatospora phosalacinea</name>
    <dbReference type="NCBI Taxonomy" id="2065"/>
    <lineage>
        <taxon>Bacteria</taxon>
        <taxon>Bacillati</taxon>
        <taxon>Actinomycetota</taxon>
        <taxon>Actinomycetes</taxon>
        <taxon>Kitasatosporales</taxon>
        <taxon>Streptomycetaceae</taxon>
        <taxon>Kitasatospora</taxon>
    </lineage>
</organism>
<sequence>MDPVTALERIAFLLERELASPHRAKAFRTAAEAAAALPPEPIDAAQAERLPGVGPVTARVIADASVGRTPQYLLETEARAAAGPAPSTAALRLREKLQGDCHLHSDWSGGTAPVERMAHTARALGHHWAVLTDHSPRLTVAHGLGADRLREQLDLVEELNARLAPFRLLTGIECDVLADGTLDQDEELLGRLDVVVASVHSELRMEADAMTRRMLAAVRNPLVDVLGHCTGRRLGEKPRPPSAFDAEAVFTACREHDTAVEINCRPDRQDPPDDLLALAADLGCLFAIDTDAHAPGELDWQVEGCERAVGVGLEAERVITAWSVEHLLAWAGAR</sequence>
<dbReference type="AlphaFoldDB" id="A0A9W6Q8J8"/>
<dbReference type="PANTHER" id="PTHR36928">
    <property type="entry name" value="PHOSPHATASE YCDX-RELATED"/>
    <property type="match status" value="1"/>
</dbReference>
<proteinExistence type="predicted"/>
<dbReference type="InterPro" id="IPR010996">
    <property type="entry name" value="HHH_MUS81"/>
</dbReference>
<dbReference type="Gene3D" id="1.10.150.110">
    <property type="entry name" value="DNA polymerase beta, N-terminal domain-like"/>
    <property type="match status" value="1"/>
</dbReference>
<name>A0A9W6Q8J8_9ACTN</name>
<evidence type="ECO:0000313" key="3">
    <source>
        <dbReference type="Proteomes" id="UP001165041"/>
    </source>
</evidence>
<dbReference type="SMART" id="SM00481">
    <property type="entry name" value="POLIIIAc"/>
    <property type="match status" value="1"/>
</dbReference>
<accession>A0A9W6Q8J8</accession>
<dbReference type="CDD" id="cd07436">
    <property type="entry name" value="PHP_PolX"/>
    <property type="match status" value="1"/>
</dbReference>
<dbReference type="InterPro" id="IPR027421">
    <property type="entry name" value="DNA_pol_lamdba_lyase_dom_sf"/>
</dbReference>
<protein>
    <submittedName>
        <fullName evidence="2">PHP domain-containing protein</fullName>
    </submittedName>
</protein>
<evidence type="ECO:0000259" key="1">
    <source>
        <dbReference type="SMART" id="SM00481"/>
    </source>
</evidence>
<dbReference type="InterPro" id="IPR016195">
    <property type="entry name" value="Pol/histidinol_Pase-like"/>
</dbReference>
<dbReference type="Proteomes" id="UP001165041">
    <property type="component" value="Unassembled WGS sequence"/>
</dbReference>
<dbReference type="SUPFAM" id="SSF47802">
    <property type="entry name" value="DNA polymerase beta, N-terminal domain-like"/>
    <property type="match status" value="1"/>
</dbReference>
<dbReference type="InterPro" id="IPR003141">
    <property type="entry name" value="Pol/His_phosphatase_N"/>
</dbReference>
<dbReference type="RefSeq" id="WP_285737617.1">
    <property type="nucleotide sequence ID" value="NZ_BSSA01000014.1"/>
</dbReference>
<dbReference type="EMBL" id="BSSA01000014">
    <property type="protein sequence ID" value="GLW71875.1"/>
    <property type="molecule type" value="Genomic_DNA"/>
</dbReference>
<dbReference type="Gene3D" id="3.20.20.140">
    <property type="entry name" value="Metal-dependent hydrolases"/>
    <property type="match status" value="1"/>
</dbReference>
<dbReference type="GO" id="GO:0005829">
    <property type="term" value="C:cytosol"/>
    <property type="evidence" value="ECO:0007669"/>
    <property type="project" value="TreeGrafter"/>
</dbReference>